<reference evidence="3 4" key="1">
    <citation type="journal article" date="2021" name="Sci. Rep.">
        <title>The distribution of antibiotic resistance genes in chicken gut microbiota commensals.</title>
        <authorList>
            <person name="Juricova H."/>
            <person name="Matiasovicova J."/>
            <person name="Kubasova T."/>
            <person name="Cejkova D."/>
            <person name="Rychlik I."/>
        </authorList>
    </citation>
    <scope>NUCLEOTIDE SEQUENCE [LARGE SCALE GENOMIC DNA]</scope>
    <source>
        <strain evidence="3 4">An564</strain>
    </source>
</reference>
<accession>A0ABS2GPV3</accession>
<dbReference type="PROSITE" id="PS51257">
    <property type="entry name" value="PROKAR_LIPOPROTEIN"/>
    <property type="match status" value="1"/>
</dbReference>
<dbReference type="Pfam" id="PF14270">
    <property type="entry name" value="DUF4358"/>
    <property type="match status" value="1"/>
</dbReference>
<evidence type="ECO:0000256" key="2">
    <source>
        <dbReference type="SAM" id="SignalP"/>
    </source>
</evidence>
<sequence length="202" mass="22268">MMKRYAALLLTAALVTSLTACNWDKNMDSSSSGELSSSSSGSGMERSMPMNGDQLLENRSLQSIIEDIQAEFETGGIYQPGQVTDTVLWDRYGLTTDQVADYYGYYSTADGYSDNLLAVEAKPGQIDSVKKTLEKYREDLMTAMEKSGIGYAYDRAKNMQIITRGNYAFLVAVNSLEADSTTVPLFDSENKLVTEIINKSFA</sequence>
<dbReference type="RefSeq" id="WP_204720945.1">
    <property type="nucleotide sequence ID" value="NZ_JACSNR010000006.1"/>
</dbReference>
<feature type="chain" id="PRO_5045166450" evidence="2">
    <location>
        <begin position="23"/>
        <end position="202"/>
    </location>
</feature>
<evidence type="ECO:0000313" key="3">
    <source>
        <dbReference type="EMBL" id="MBM6923510.1"/>
    </source>
</evidence>
<keyword evidence="4" id="KW-1185">Reference proteome</keyword>
<gene>
    <name evidence="3" type="ORF">H9X81_07385</name>
</gene>
<feature type="region of interest" description="Disordered" evidence="1">
    <location>
        <begin position="27"/>
        <end position="51"/>
    </location>
</feature>
<comment type="caution">
    <text evidence="3">The sequence shown here is derived from an EMBL/GenBank/DDBJ whole genome shotgun (WGS) entry which is preliminary data.</text>
</comment>
<feature type="signal peptide" evidence="2">
    <location>
        <begin position="1"/>
        <end position="22"/>
    </location>
</feature>
<dbReference type="Proteomes" id="UP000724149">
    <property type="component" value="Unassembled WGS sequence"/>
</dbReference>
<protein>
    <submittedName>
        <fullName evidence="3">DUF4358 domain-containing protein</fullName>
    </submittedName>
</protein>
<feature type="compositionally biased region" description="Low complexity" evidence="1">
    <location>
        <begin position="29"/>
        <end position="43"/>
    </location>
</feature>
<keyword evidence="2" id="KW-0732">Signal</keyword>
<evidence type="ECO:0000256" key="1">
    <source>
        <dbReference type="SAM" id="MobiDB-lite"/>
    </source>
</evidence>
<organism evidence="3 4">
    <name type="scientific">Hydrogenoanaerobacterium saccharovorans</name>
    <dbReference type="NCBI Taxonomy" id="474960"/>
    <lineage>
        <taxon>Bacteria</taxon>
        <taxon>Bacillati</taxon>
        <taxon>Bacillota</taxon>
        <taxon>Clostridia</taxon>
        <taxon>Eubacteriales</taxon>
        <taxon>Oscillospiraceae</taxon>
        <taxon>Hydrogenoanaerobacterium</taxon>
    </lineage>
</organism>
<dbReference type="InterPro" id="IPR025648">
    <property type="entry name" value="DUF4358"/>
</dbReference>
<proteinExistence type="predicted"/>
<dbReference type="EMBL" id="JACSNR010000006">
    <property type="protein sequence ID" value="MBM6923510.1"/>
    <property type="molecule type" value="Genomic_DNA"/>
</dbReference>
<evidence type="ECO:0000313" key="4">
    <source>
        <dbReference type="Proteomes" id="UP000724149"/>
    </source>
</evidence>
<name>A0ABS2GPV3_9FIRM</name>